<gene>
    <name evidence="1" type="ordered locus">Shell_1501</name>
</gene>
<organism evidence="1 2">
    <name type="scientific">Staphylothermus hellenicus (strain DSM 12710 / JCM 10830 / BK20S6-10-b1 / P8)</name>
    <dbReference type="NCBI Taxonomy" id="591019"/>
    <lineage>
        <taxon>Archaea</taxon>
        <taxon>Thermoproteota</taxon>
        <taxon>Thermoprotei</taxon>
        <taxon>Desulfurococcales</taxon>
        <taxon>Desulfurococcaceae</taxon>
        <taxon>Staphylothermus</taxon>
    </lineage>
</organism>
<evidence type="ECO:0000313" key="1">
    <source>
        <dbReference type="EMBL" id="ADI32589.1"/>
    </source>
</evidence>
<dbReference type="STRING" id="591019.Shell_1501"/>
<reference evidence="1 2" key="2">
    <citation type="journal article" date="2011" name="Stand. Genomic Sci.">
        <title>Complete genome sequence of Staphylothermus hellenicus P8.</title>
        <authorList>
            <person name="Anderson I."/>
            <person name="Wirth R."/>
            <person name="Lucas S."/>
            <person name="Copeland A."/>
            <person name="Lapidus A."/>
            <person name="Cheng J.F."/>
            <person name="Goodwin L."/>
            <person name="Pitluck S."/>
            <person name="Davenport K."/>
            <person name="Detter J.C."/>
            <person name="Han C."/>
            <person name="Tapia R."/>
            <person name="Land M."/>
            <person name="Hauser L."/>
            <person name="Pati A."/>
            <person name="Mikhailova N."/>
            <person name="Woyke T."/>
            <person name="Klenk H.P."/>
            <person name="Kyrpides N."/>
            <person name="Ivanova N."/>
        </authorList>
    </citation>
    <scope>NUCLEOTIDE SEQUENCE [LARGE SCALE GENOMIC DNA]</scope>
    <source>
        <strain evidence="2">DSM 12710 / JCM 10830 / BK20S6-10-b1 / P8</strain>
    </source>
</reference>
<proteinExistence type="predicted"/>
<dbReference type="AlphaFoldDB" id="D7D9Z3"/>
<evidence type="ECO:0000313" key="2">
    <source>
        <dbReference type="Proteomes" id="UP000002573"/>
    </source>
</evidence>
<dbReference type="RefSeq" id="WP_013143787.1">
    <property type="nucleotide sequence ID" value="NC_014205.1"/>
</dbReference>
<dbReference type="GeneID" id="9234792"/>
<reference evidence="2" key="1">
    <citation type="submission" date="2010-05" db="EMBL/GenBank/DDBJ databases">
        <title>Complete sequence of Staphylothermus hellenicus DSM 12710.</title>
        <authorList>
            <consortium name="US DOE Joint Genome Institute"/>
            <person name="Lucas S."/>
            <person name="Copeland A."/>
            <person name="Lapidus A."/>
            <person name="Cheng J.-F."/>
            <person name="Bruce D."/>
            <person name="Goodwin L."/>
            <person name="Pitluck S."/>
            <person name="Davenport K."/>
            <person name="Detter J.C."/>
            <person name="Han C."/>
            <person name="Tapia R."/>
            <person name="Larimer F."/>
            <person name="Land M."/>
            <person name="Hauser L."/>
            <person name="Kyrpides N."/>
            <person name="Mikhailova N."/>
            <person name="Anderson I.J."/>
            <person name="Woyke T."/>
        </authorList>
    </citation>
    <scope>NUCLEOTIDE SEQUENCE [LARGE SCALE GENOMIC DNA]</scope>
    <source>
        <strain evidence="2">DSM 12710 / JCM 10830 / BK20S6-10-b1 / P8</strain>
    </source>
</reference>
<dbReference type="EMBL" id="CP002051">
    <property type="protein sequence ID" value="ADI32589.1"/>
    <property type="molecule type" value="Genomic_DNA"/>
</dbReference>
<dbReference type="eggNOG" id="arCOG04324">
    <property type="taxonomic scope" value="Archaea"/>
</dbReference>
<dbReference type="Proteomes" id="UP000002573">
    <property type="component" value="Chromosome"/>
</dbReference>
<dbReference type="OrthoDB" id="45368at2157"/>
<accession>D7D9Z3</accession>
<dbReference type="HOGENOM" id="CLU_156326_0_0_2"/>
<protein>
    <submittedName>
        <fullName evidence="1">Uncharacterized protein</fullName>
    </submittedName>
</protein>
<name>D7D9Z3_STAHD</name>
<dbReference type="KEGG" id="shc:Shell_1501"/>
<keyword evidence="2" id="KW-1185">Reference proteome</keyword>
<sequence>MSNYDEHGFKVLRVFQAKARIGQVLNGASHLVLKPEDLSSPVAFQMAITRIMDTLMKNLQEGPKRRYVAEIRFKDSMGNPVVIAVDLGESPPPFSSKEVKARIVVELYEEEQGAGGLEEYT</sequence>